<dbReference type="GO" id="GO:0051258">
    <property type="term" value="P:protein polymerization"/>
    <property type="evidence" value="ECO:0007669"/>
    <property type="project" value="EnsemblPlants"/>
</dbReference>
<dbReference type="FunFam" id="1.10.8.10:FF:000085">
    <property type="entry name" value="protein NBR1 homolog"/>
    <property type="match status" value="1"/>
</dbReference>
<dbReference type="GO" id="GO:0005776">
    <property type="term" value="C:autophagosome"/>
    <property type="evidence" value="ECO:0007669"/>
    <property type="project" value="EnsemblPlants"/>
</dbReference>
<dbReference type="GO" id="GO:0043130">
    <property type="term" value="F:ubiquitin binding"/>
    <property type="evidence" value="ECO:0007669"/>
    <property type="project" value="EnsemblPlants"/>
</dbReference>
<evidence type="ECO:0000259" key="11">
    <source>
        <dbReference type="PROSITE" id="PS50135"/>
    </source>
</evidence>
<evidence type="ECO:0000256" key="6">
    <source>
        <dbReference type="ARBA" id="ARBA00022833"/>
    </source>
</evidence>
<dbReference type="SUPFAM" id="SSF46934">
    <property type="entry name" value="UBA-like"/>
    <property type="match status" value="1"/>
</dbReference>
<dbReference type="HOGENOM" id="CLU_017180_0_0_1"/>
<dbReference type="InParanoid" id="A0A061FUX7"/>
<evidence type="ECO:0000313" key="13">
    <source>
        <dbReference type="EMBL" id="EOY20888.1"/>
    </source>
</evidence>
<dbReference type="eggNOG" id="KOG4351">
    <property type="taxonomic scope" value="Eukaryota"/>
</dbReference>
<evidence type="ECO:0000313" key="14">
    <source>
        <dbReference type="Proteomes" id="UP000026915"/>
    </source>
</evidence>
<dbReference type="GO" id="GO:0071211">
    <property type="term" value="P:protein targeting to vacuole involved in autophagy"/>
    <property type="evidence" value="ECO:0007669"/>
    <property type="project" value="EnsemblPlants"/>
</dbReference>
<dbReference type="InterPro" id="IPR043145">
    <property type="entry name" value="Znf_ZZ_sf"/>
</dbReference>
<name>A0A061FUX7_THECC</name>
<keyword evidence="14" id="KW-1185">Reference proteome</keyword>
<dbReference type="STRING" id="3641.A0A061FUX7"/>
<feature type="domain" description="PB1" evidence="12">
    <location>
        <begin position="4"/>
        <end position="89"/>
    </location>
</feature>
<dbReference type="Pfam" id="PF00564">
    <property type="entry name" value="PB1"/>
    <property type="match status" value="1"/>
</dbReference>
<dbReference type="InterPro" id="IPR000433">
    <property type="entry name" value="Znf_ZZ"/>
</dbReference>
<keyword evidence="3" id="KW-0926">Vacuole</keyword>
<protein>
    <submittedName>
        <fullName evidence="13">Ubiquitin-associated/TS-N domain-containing protein / octicosapeptide/Phox/Bemp1 domain-containing protein, putative</fullName>
    </submittedName>
</protein>
<evidence type="ECO:0000259" key="12">
    <source>
        <dbReference type="PROSITE" id="PS51745"/>
    </source>
</evidence>
<dbReference type="SUPFAM" id="SSF54277">
    <property type="entry name" value="CAD &amp; PB1 domains"/>
    <property type="match status" value="1"/>
</dbReference>
<feature type="domain" description="ZZ-type" evidence="11">
    <location>
        <begin position="362"/>
        <end position="412"/>
    </location>
</feature>
<keyword evidence="2" id="KW-0813">Transport</keyword>
<keyword evidence="5 9" id="KW-0863">Zinc-finger</keyword>
<dbReference type="Pfam" id="PF24932">
    <property type="entry name" value="UBA_NBR1_C"/>
    <property type="match status" value="2"/>
</dbReference>
<dbReference type="InterPro" id="IPR053793">
    <property type="entry name" value="PB1-like"/>
</dbReference>
<comment type="subcellular location">
    <subcellularLocation>
        <location evidence="1">Vacuole</location>
    </subcellularLocation>
</comment>
<feature type="compositionally biased region" description="Low complexity" evidence="10">
    <location>
        <begin position="193"/>
        <end position="209"/>
    </location>
</feature>
<dbReference type="OMA" id="RNHSEAM"/>
<sequence length="886" mass="95238">MESNLVIKVKYGDTLRRFNARIDDAEQLDLNMAGLRAKIIGLFNFPADAELTLTYIDEDGDVVTLVDDDDLRDVMRQRLKFLRIDVKLNNDKFGKLYTGSSGSSTPLRSPSVQPPLASFNTGAADVLKSVPEPLHDALSEVFSKLSFDVTSKAASASPVLGDLVECLSKMGQSYLSPVSQSGAGVNTNIPVGTSESPSAPSAPTDPNPSKGAGLRAVLPKCTADDSSCEASKEANNGNATRGVNVPAAVDLNVDPPADVNLTGCATMTSGSSASNVFACNDKKNTKESNSHNKGKSVSLDTSTPLVDTRKYYPISGMGPSNECPFSGVPVANDPVVPPFLYHPFSPSKRSSTHENPMFGTFHKGIQCDGCGVLPITGPRFKSKVTDDYDLCSICFSKMGNEADYIRMDRPMHYRHPRCFRASNDHISRAGGPALLHILRNRAMKSARPKVDSRFILDVNVLDGTVMAPFTPFTKIWRMRNNGTLPWCGRMQLVWIGGDKFSDATSVEIEIPADGIPVDGELDIAVDFTAPQLPGRYVSYWRMASQTGMKFGQRVWVLIHVDASIKESISDNFQGLNLNLPPESSGLRDSEIVDMNVDLVTELCNSNAGTEPLEPMVNDQPAKEHTVNNSLLLDSDVPMPVPKSSSVTYPIIDQGVFVPVHRPHTLSSPAAYPNIDQGVSSPAFPHIPSPSVSYPIIDLLEAAPAGPFQAPPPAICVQAPSPARPSQAPAPAICVQAPSPAGPSQARAPAICVQARSPAGSSQAPAPAICVQAPSPAISVQAPSPAISVQAQSQEDIENESVEQTLLKELEEMGFKQVDLNKEILRMNEYDLEKSVDDLCGVAEWDPILEELQEMGFCDAEMNKKLLKKNNGSIKGVVMDLLTGERA</sequence>
<dbReference type="Gramene" id="EOY20888">
    <property type="protein sequence ID" value="EOY20888"/>
    <property type="gene ID" value="TCM_012227"/>
</dbReference>
<evidence type="ECO:0000256" key="3">
    <source>
        <dbReference type="ARBA" id="ARBA00022554"/>
    </source>
</evidence>
<organism evidence="13 14">
    <name type="scientific">Theobroma cacao</name>
    <name type="common">Cacao</name>
    <name type="synonym">Cocoa</name>
    <dbReference type="NCBI Taxonomy" id="3641"/>
    <lineage>
        <taxon>Eukaryota</taxon>
        <taxon>Viridiplantae</taxon>
        <taxon>Streptophyta</taxon>
        <taxon>Embryophyta</taxon>
        <taxon>Tracheophyta</taxon>
        <taxon>Spermatophyta</taxon>
        <taxon>Magnoliopsida</taxon>
        <taxon>eudicotyledons</taxon>
        <taxon>Gunneridae</taxon>
        <taxon>Pentapetalae</taxon>
        <taxon>rosids</taxon>
        <taxon>malvids</taxon>
        <taxon>Malvales</taxon>
        <taxon>Malvaceae</taxon>
        <taxon>Byttnerioideae</taxon>
        <taxon>Theobroma</taxon>
    </lineage>
</organism>
<dbReference type="SMART" id="SM00666">
    <property type="entry name" value="PB1"/>
    <property type="match status" value="1"/>
</dbReference>
<dbReference type="SUPFAM" id="SSF57850">
    <property type="entry name" value="RING/U-box"/>
    <property type="match status" value="1"/>
</dbReference>
<dbReference type="InterPro" id="IPR032350">
    <property type="entry name" value="Nbr1_FW"/>
</dbReference>
<keyword evidence="4" id="KW-0479">Metal-binding</keyword>
<dbReference type="Pfam" id="PF16158">
    <property type="entry name" value="N_BRCA1_IG"/>
    <property type="match status" value="1"/>
</dbReference>
<dbReference type="FunCoup" id="A0A061FUX7">
    <property type="interactions" value="1018"/>
</dbReference>
<feature type="region of interest" description="Disordered" evidence="10">
    <location>
        <begin position="178"/>
        <end position="214"/>
    </location>
</feature>
<accession>A0A061FUX7</accession>
<dbReference type="Gene3D" id="3.30.60.90">
    <property type="match status" value="1"/>
</dbReference>
<evidence type="ECO:0000256" key="4">
    <source>
        <dbReference type="ARBA" id="ARBA00022723"/>
    </source>
</evidence>
<dbReference type="eggNOG" id="KOG4582">
    <property type="taxonomic scope" value="Eukaryota"/>
</dbReference>
<dbReference type="Gene3D" id="2.60.40.10">
    <property type="entry name" value="Immunoglobulins"/>
    <property type="match status" value="1"/>
</dbReference>
<evidence type="ECO:0000256" key="8">
    <source>
        <dbReference type="ARBA" id="ARBA00023006"/>
    </source>
</evidence>
<dbReference type="GO" id="GO:0008270">
    <property type="term" value="F:zinc ion binding"/>
    <property type="evidence" value="ECO:0007669"/>
    <property type="project" value="UniProtKB-KW"/>
</dbReference>
<dbReference type="Pfam" id="PF00569">
    <property type="entry name" value="ZZ"/>
    <property type="match status" value="1"/>
</dbReference>
<dbReference type="PANTHER" id="PTHR20930">
    <property type="entry name" value="OVARIAN CARCINOMA ANTIGEN CA125-RELATED"/>
    <property type="match status" value="1"/>
</dbReference>
<evidence type="ECO:0000256" key="5">
    <source>
        <dbReference type="ARBA" id="ARBA00022771"/>
    </source>
</evidence>
<dbReference type="PROSITE" id="PS51745">
    <property type="entry name" value="PB1"/>
    <property type="match status" value="1"/>
</dbReference>
<keyword evidence="8" id="KW-0072">Autophagy</keyword>
<evidence type="ECO:0000256" key="9">
    <source>
        <dbReference type="PROSITE-ProRule" id="PRU00228"/>
    </source>
</evidence>
<dbReference type="Gene3D" id="3.10.20.90">
    <property type="entry name" value="Phosphatidylinositol 3-kinase Catalytic Subunit, Chain A, domain 1"/>
    <property type="match status" value="1"/>
</dbReference>
<evidence type="ECO:0000256" key="1">
    <source>
        <dbReference type="ARBA" id="ARBA00004116"/>
    </source>
</evidence>
<dbReference type="InterPro" id="IPR013783">
    <property type="entry name" value="Ig-like_fold"/>
</dbReference>
<dbReference type="Gene3D" id="1.10.8.10">
    <property type="entry name" value="DNA helicase RuvA subunit, C-terminal domain"/>
    <property type="match status" value="2"/>
</dbReference>
<dbReference type="EMBL" id="CM001881">
    <property type="protein sequence ID" value="EOY20888.1"/>
    <property type="molecule type" value="Genomic_DNA"/>
</dbReference>
<reference evidence="13 14" key="1">
    <citation type="journal article" date="2013" name="Genome Biol.">
        <title>The genome sequence of the most widely cultivated cacao type and its use to identify candidate genes regulating pod color.</title>
        <authorList>
            <person name="Motamayor J.C."/>
            <person name="Mockaitis K."/>
            <person name="Schmutz J."/>
            <person name="Haiminen N."/>
            <person name="Iii D.L."/>
            <person name="Cornejo O."/>
            <person name="Findley S.D."/>
            <person name="Zheng P."/>
            <person name="Utro F."/>
            <person name="Royaert S."/>
            <person name="Saski C."/>
            <person name="Jenkins J."/>
            <person name="Podicheti R."/>
            <person name="Zhao M."/>
            <person name="Scheffler B.E."/>
            <person name="Stack J.C."/>
            <person name="Feltus F.A."/>
            <person name="Mustiga G.M."/>
            <person name="Amores F."/>
            <person name="Phillips W."/>
            <person name="Marelli J.P."/>
            <person name="May G.D."/>
            <person name="Shapiro H."/>
            <person name="Ma J."/>
            <person name="Bustamante C.D."/>
            <person name="Schnell R.J."/>
            <person name="Main D."/>
            <person name="Gilbert D."/>
            <person name="Parida L."/>
            <person name="Kuhn D.N."/>
        </authorList>
    </citation>
    <scope>NUCLEOTIDE SEQUENCE [LARGE SCALE GENOMIC DNA]</scope>
    <source>
        <strain evidence="14">cv. Matina 1-6</strain>
    </source>
</reference>
<dbReference type="AlphaFoldDB" id="A0A061FUX7"/>
<dbReference type="CDD" id="cd14947">
    <property type="entry name" value="NBR1_like"/>
    <property type="match status" value="1"/>
</dbReference>
<dbReference type="CDD" id="cd14319">
    <property type="entry name" value="UBA_NBR1"/>
    <property type="match status" value="2"/>
</dbReference>
<evidence type="ECO:0000256" key="2">
    <source>
        <dbReference type="ARBA" id="ARBA00022448"/>
    </source>
</evidence>
<evidence type="ECO:0000256" key="7">
    <source>
        <dbReference type="ARBA" id="ARBA00022927"/>
    </source>
</evidence>
<proteinExistence type="predicted"/>
<dbReference type="InterPro" id="IPR000270">
    <property type="entry name" value="PB1_dom"/>
</dbReference>
<dbReference type="Proteomes" id="UP000026915">
    <property type="component" value="Chromosome 3"/>
</dbReference>
<feature type="compositionally biased region" description="Polar residues" evidence="10">
    <location>
        <begin position="178"/>
        <end position="191"/>
    </location>
</feature>
<gene>
    <name evidence="13" type="ORF">TCM_012227</name>
</gene>
<keyword evidence="7" id="KW-0653">Protein transport</keyword>
<dbReference type="InterPro" id="IPR009060">
    <property type="entry name" value="UBA-like_sf"/>
</dbReference>
<dbReference type="SMART" id="SM00291">
    <property type="entry name" value="ZnF_ZZ"/>
    <property type="match status" value="1"/>
</dbReference>
<keyword evidence="6" id="KW-0862">Zinc</keyword>
<evidence type="ECO:0000256" key="10">
    <source>
        <dbReference type="SAM" id="MobiDB-lite"/>
    </source>
</evidence>
<dbReference type="InterPro" id="IPR056893">
    <property type="entry name" value="UBA_Nbr1_C"/>
</dbReference>
<dbReference type="PANTHER" id="PTHR20930:SF0">
    <property type="entry name" value="PROTEIN ILRUN"/>
    <property type="match status" value="1"/>
</dbReference>
<dbReference type="PROSITE" id="PS50135">
    <property type="entry name" value="ZF_ZZ_2"/>
    <property type="match status" value="1"/>
</dbReference>